<reference evidence="5 6" key="1">
    <citation type="submission" date="2015-07" db="EMBL/GenBank/DDBJ databases">
        <authorList>
            <consortium name="Pathogen Informatics"/>
        </authorList>
    </citation>
    <scope>NUCLEOTIDE SEQUENCE [LARGE SCALE GENOMIC DNA]</scope>
    <source>
        <strain evidence="5 6">A316</strain>
    </source>
</reference>
<gene>
    <name evidence="5" type="ORF">ERS013200_01795</name>
</gene>
<feature type="domain" description="ATP-dependent RNA helicase HrpB C-terminal" evidence="4">
    <location>
        <begin position="83"/>
        <end position="215"/>
    </location>
</feature>
<dbReference type="GO" id="GO:0004386">
    <property type="term" value="F:helicase activity"/>
    <property type="evidence" value="ECO:0007669"/>
    <property type="project" value="UniProtKB-KW"/>
</dbReference>
<dbReference type="PANTHER" id="PTHR43519">
    <property type="entry name" value="ATP-DEPENDENT RNA HELICASE HRPB"/>
    <property type="match status" value="1"/>
</dbReference>
<accession>A0A655Z7Q4</accession>
<proteinExistence type="predicted"/>
<dbReference type="Pfam" id="PF08482">
    <property type="entry name" value="HrpB_C"/>
    <property type="match status" value="1"/>
</dbReference>
<dbReference type="PANTHER" id="PTHR43519:SF1">
    <property type="entry name" value="ATP-DEPENDENT RNA HELICASE HRPB"/>
    <property type="match status" value="1"/>
</dbReference>
<evidence type="ECO:0000259" key="4">
    <source>
        <dbReference type="Pfam" id="PF08482"/>
    </source>
</evidence>
<keyword evidence="1" id="KW-0378">Hydrolase</keyword>
<sequence>MSAEAQWRIDQLVLRREKLPEPDKQKMTQALLSYVRRKGLTVLQWSEDASEWLARARCAAEWLPEEAWPALDDETLLARLELWLEPYLAGVTSVKGLQSVSVLQALKHYLGWELSQQLDEWLPTHHLLPTGNHKKIRYQLGMEPTLSVRMQEVFGEQSSPRVAKGTRAVVMELLSPAQRPLQVTRDLASFWAGAYKEVQKEMKGRYPKHVWPDDPANHVATSKTKRQLNA</sequence>
<dbReference type="AlphaFoldDB" id="A0A655Z7Q4"/>
<dbReference type="Proteomes" id="UP000041770">
    <property type="component" value="Unassembled WGS sequence"/>
</dbReference>
<evidence type="ECO:0000313" key="5">
    <source>
        <dbReference type="EMBL" id="CSC60747.1"/>
    </source>
</evidence>
<dbReference type="GO" id="GO:0016787">
    <property type="term" value="F:hydrolase activity"/>
    <property type="evidence" value="ECO:0007669"/>
    <property type="project" value="UniProtKB-KW"/>
</dbReference>
<feature type="region of interest" description="Disordered" evidence="3">
    <location>
        <begin position="207"/>
        <end position="230"/>
    </location>
</feature>
<dbReference type="InterPro" id="IPR013689">
    <property type="entry name" value="RNA_helicase_ATP-dep_HrpB_C"/>
</dbReference>
<evidence type="ECO:0000256" key="1">
    <source>
        <dbReference type="ARBA" id="ARBA00022801"/>
    </source>
</evidence>
<name>A0A655Z7Q4_VIBCL</name>
<keyword evidence="2 5" id="KW-0067">ATP-binding</keyword>
<evidence type="ECO:0000313" key="6">
    <source>
        <dbReference type="Proteomes" id="UP000041770"/>
    </source>
</evidence>
<evidence type="ECO:0000256" key="2">
    <source>
        <dbReference type="ARBA" id="ARBA00022806"/>
    </source>
</evidence>
<keyword evidence="2 5" id="KW-0347">Helicase</keyword>
<organism evidence="5 6">
    <name type="scientific">Vibrio cholerae</name>
    <dbReference type="NCBI Taxonomy" id="666"/>
    <lineage>
        <taxon>Bacteria</taxon>
        <taxon>Pseudomonadati</taxon>
        <taxon>Pseudomonadota</taxon>
        <taxon>Gammaproteobacteria</taxon>
        <taxon>Vibrionales</taxon>
        <taxon>Vibrionaceae</taxon>
        <taxon>Vibrio</taxon>
    </lineage>
</organism>
<feature type="compositionally biased region" description="Basic and acidic residues" evidence="3">
    <location>
        <begin position="207"/>
        <end position="216"/>
    </location>
</feature>
<evidence type="ECO:0000256" key="3">
    <source>
        <dbReference type="SAM" id="MobiDB-lite"/>
    </source>
</evidence>
<keyword evidence="2 5" id="KW-0547">Nucleotide-binding</keyword>
<dbReference type="EMBL" id="CWQY01000010">
    <property type="protein sequence ID" value="CSC60747.1"/>
    <property type="molecule type" value="Genomic_DNA"/>
</dbReference>
<protein>
    <submittedName>
        <fullName evidence="5">ATP-dependent RNA helicase HrpB</fullName>
    </submittedName>
</protein>